<keyword evidence="1" id="KW-0732">Signal</keyword>
<evidence type="ECO:0000313" key="3">
    <source>
        <dbReference type="EMBL" id="MDN5212287.1"/>
    </source>
</evidence>
<gene>
    <name evidence="3" type="ORF">QQ020_09515</name>
</gene>
<dbReference type="NCBIfam" id="TIGR04183">
    <property type="entry name" value="Por_Secre_tail"/>
    <property type="match status" value="1"/>
</dbReference>
<dbReference type="InterPro" id="IPR030916">
    <property type="entry name" value="ELWxxDGT_rpt"/>
</dbReference>
<dbReference type="Pfam" id="PF18962">
    <property type="entry name" value="Por_Secre_tail"/>
    <property type="match status" value="1"/>
</dbReference>
<proteinExistence type="predicted"/>
<dbReference type="NCBIfam" id="TIGR04534">
    <property type="entry name" value="ELWxxDGT_rpt"/>
    <property type="match status" value="1"/>
</dbReference>
<reference evidence="3" key="1">
    <citation type="submission" date="2023-06" db="EMBL/GenBank/DDBJ databases">
        <title>Genomic of Agaribacillus aureum.</title>
        <authorList>
            <person name="Wang G."/>
        </authorList>
    </citation>
    <scope>NUCLEOTIDE SEQUENCE</scope>
    <source>
        <strain evidence="3">BMA12</strain>
    </source>
</reference>
<feature type="signal peptide" evidence="1">
    <location>
        <begin position="1"/>
        <end position="20"/>
    </location>
</feature>
<name>A0ABT8L3F4_9BACT</name>
<feature type="chain" id="PRO_5045919092" evidence="1">
    <location>
        <begin position="21"/>
        <end position="970"/>
    </location>
</feature>
<comment type="caution">
    <text evidence="3">The sequence shown here is derived from an EMBL/GenBank/DDBJ whole genome shotgun (WGS) entry which is preliminary data.</text>
</comment>
<dbReference type="EMBL" id="JAUJEB010000001">
    <property type="protein sequence ID" value="MDN5212287.1"/>
    <property type="molecule type" value="Genomic_DNA"/>
</dbReference>
<dbReference type="RefSeq" id="WP_346757606.1">
    <property type="nucleotide sequence ID" value="NZ_JAUJEB010000001.1"/>
</dbReference>
<dbReference type="InterPro" id="IPR026444">
    <property type="entry name" value="Secre_tail"/>
</dbReference>
<feature type="domain" description="Secretion system C-terminal sorting" evidence="2">
    <location>
        <begin position="901"/>
        <end position="968"/>
    </location>
</feature>
<dbReference type="SUPFAM" id="SSF63825">
    <property type="entry name" value="YWTD domain"/>
    <property type="match status" value="1"/>
</dbReference>
<sequence length="970" mass="108146">MKTSITFALLFFTFFHIADAQTQLTDLTYRDGDKSSRPSNFIKFNNQLLFTATTEGEGRELWVSDGTANGSNLLMDIRRGPEDGISPSLRGATVILGGKLFFMANDGENGQQIWSTDGTREGTEQITSLPNLNASKLTLVGNHFFFLITQKNILQVWKSNGTSQGTVLVKDNLSIWNTPSYEGEANNLFFFTFQPSGSNNSRVWRSDGSDSGTFPITDELDGNGAGPGGTSSLTQYIEYNDELYFVVRSSSIFPYPKTVGILKTDGTLENTVPVKAVHEGSSRLVDFADVIEIGDKLYFSFFEVEYRRTFIWESDGTALGTTKIYDKTSPKYYSPSFLNTDGVNLIFTAANNNGNTALFKLNAFNLQVDEIKEVSSNSEEPFIFFGDVGACSIYKTDNGLFQVSVPDNSRGFDGWVSDLTSLNTIKLEELKDVREFISFKEAVYFSGNSDHEGKELWSSDKSFKKINRLININLSKYGLDSREFVSLSDKIFFAADDGISGSELWSYNHTTSSLSLVKDINQGSDPSWPSNPTRIGDHIYFSAYTPDKGRQLWRTDGTEIGTTLESDIIAGEASTRIYNLINHKNKVFFTAFENERYHLFVHDENGTNAIKDLGVNQSGVAFSVIQMVSSDNLLFFITRAAGWDLWRSDGTESGTFKIKDLAQVNNLTPIGDKLFFAARKENQGEFELWYSDGTEAGTSMVKNIGDGYSSILDNFTEFKNQLVFTAYTEEFGSEFWISDGTFEGTRQIADIRPGSNGSVVSTDYTILNDLLYFSANDGFNGVELWRTDGTSDGTLLVSDINQGPDSSYPRHLANNNGHLYFSAFKTESGIELWKSDGTASNTNLLFDLITGFGNSNPNNFTFVDNDLFFVAQTNEAGRQLWTSTGSITGLDDFNLNEKIHIYPNPSSDYIYIASDFEEHNDLEIFDMNGRSMAIDNKPSGRIYVGDLPQGFYILVVNTKNKKVVQKFIKR</sequence>
<protein>
    <submittedName>
        <fullName evidence="3">T9SS type A sorting domain-containing protein</fullName>
    </submittedName>
</protein>
<keyword evidence="4" id="KW-1185">Reference proteome</keyword>
<dbReference type="Proteomes" id="UP001172083">
    <property type="component" value="Unassembled WGS sequence"/>
</dbReference>
<evidence type="ECO:0000259" key="2">
    <source>
        <dbReference type="Pfam" id="PF18962"/>
    </source>
</evidence>
<accession>A0ABT8L3F4</accession>
<evidence type="ECO:0000256" key="1">
    <source>
        <dbReference type="SAM" id="SignalP"/>
    </source>
</evidence>
<organism evidence="3 4">
    <name type="scientific">Agaribacillus aureus</name>
    <dbReference type="NCBI Taxonomy" id="3051825"/>
    <lineage>
        <taxon>Bacteria</taxon>
        <taxon>Pseudomonadati</taxon>
        <taxon>Bacteroidota</taxon>
        <taxon>Cytophagia</taxon>
        <taxon>Cytophagales</taxon>
        <taxon>Splendidivirgaceae</taxon>
        <taxon>Agaribacillus</taxon>
    </lineage>
</organism>
<evidence type="ECO:0000313" key="4">
    <source>
        <dbReference type="Proteomes" id="UP001172083"/>
    </source>
</evidence>